<dbReference type="EMBL" id="JAADJT010000001">
    <property type="protein sequence ID" value="NGZ83163.1"/>
    <property type="molecule type" value="Genomic_DNA"/>
</dbReference>
<feature type="transmembrane region" description="Helical" evidence="1">
    <location>
        <begin position="131"/>
        <end position="152"/>
    </location>
</feature>
<feature type="transmembrane region" description="Helical" evidence="1">
    <location>
        <begin position="388"/>
        <end position="409"/>
    </location>
</feature>
<feature type="transmembrane region" description="Helical" evidence="1">
    <location>
        <begin position="243"/>
        <end position="265"/>
    </location>
</feature>
<evidence type="ECO:0008006" key="4">
    <source>
        <dbReference type="Google" id="ProtNLM"/>
    </source>
</evidence>
<dbReference type="RefSeq" id="WP_166098189.1">
    <property type="nucleotide sequence ID" value="NZ_JAADJT010000001.1"/>
</dbReference>
<feature type="transmembrane region" description="Helical" evidence="1">
    <location>
        <begin position="105"/>
        <end position="124"/>
    </location>
</feature>
<name>A0ABX0FF43_9BURK</name>
<keyword evidence="3" id="KW-1185">Reference proteome</keyword>
<evidence type="ECO:0000313" key="2">
    <source>
        <dbReference type="EMBL" id="NGZ83163.1"/>
    </source>
</evidence>
<evidence type="ECO:0000313" key="3">
    <source>
        <dbReference type="Proteomes" id="UP000666369"/>
    </source>
</evidence>
<keyword evidence="1" id="KW-0812">Transmembrane</keyword>
<proteinExistence type="predicted"/>
<evidence type="ECO:0000256" key="1">
    <source>
        <dbReference type="SAM" id="Phobius"/>
    </source>
</evidence>
<accession>A0ABX0FF43</accession>
<keyword evidence="1" id="KW-1133">Transmembrane helix</keyword>
<feature type="transmembrane region" description="Helical" evidence="1">
    <location>
        <begin position="349"/>
        <end position="367"/>
    </location>
</feature>
<feature type="transmembrane region" description="Helical" evidence="1">
    <location>
        <begin position="326"/>
        <end position="343"/>
    </location>
</feature>
<feature type="transmembrane region" description="Helical" evidence="1">
    <location>
        <begin position="12"/>
        <end position="30"/>
    </location>
</feature>
<reference evidence="3" key="1">
    <citation type="submission" date="2023-07" db="EMBL/GenBank/DDBJ databases">
        <title>Duganella aceri sp. nov., isolated from tree sap.</title>
        <authorList>
            <person name="Kim I.S."/>
        </authorList>
    </citation>
    <scope>NUCLEOTIDE SEQUENCE [LARGE SCALE GENOMIC DNA]</scope>
    <source>
        <strain evidence="3">SAP-35</strain>
    </source>
</reference>
<feature type="transmembrane region" description="Helical" evidence="1">
    <location>
        <begin position="158"/>
        <end position="181"/>
    </location>
</feature>
<dbReference type="Proteomes" id="UP000666369">
    <property type="component" value="Unassembled WGS sequence"/>
</dbReference>
<feature type="transmembrane region" description="Helical" evidence="1">
    <location>
        <begin position="193"/>
        <end position="223"/>
    </location>
</feature>
<keyword evidence="1" id="KW-0472">Membrane</keyword>
<gene>
    <name evidence="2" type="ORF">GW587_02655</name>
</gene>
<comment type="caution">
    <text evidence="2">The sequence shown here is derived from an EMBL/GenBank/DDBJ whole genome shotgun (WGS) entry which is preliminary data.</text>
</comment>
<sequence>MQLISLSTRHRQGRFLILLLVQIGLLAWLFRENWHNGFSHVFGDRYDSLIETAVLEHWYNVVRGLAHWSSAHYFYPYTNTLGYNDGYLAYGLIYSVGRFAGADPLLAAMLVNMAMKVIACLGFYGFARRVLALEFGYAVVGAVVFTVSNNVVLHLLHAQLLTIAFAPLAATLLHGAIRAALDNDNARLRRDGIGFAVLYGLWAMTAFYLLWFFSLFVLVLMVLLLPLSHKALPRLLAIRRRTWGTVGLVLAAQLVALLPFLLTYLPKAAETGMHPYSSMLAYAPRPFDILNIGADNYLYGEAVRWLHQRIDFPLGFSESQMGLPPLLLLVFLAGVAWAAFRGADARGRLVLAAGLAALLVSGMALRIDDFSAWQYVYQYVPGAKGVRVISRWMVFLVFPVTATAVYFLASTQRTLRRPLAAGLLAVCALLLVGEELNRSNPVYIDRGQVVRLLASVPPPPAACRAFFVLDTRPARPGDAEAEVQIYRHNVEAMLIAEYVNLPTINGFSTFNPPDWRFDYPTRPDYPARVAEYGARHNLQGLCGLDMEPMRWTPPAGPGGA</sequence>
<organism evidence="2 3">
    <name type="scientific">Duganella aceris</name>
    <dbReference type="NCBI Taxonomy" id="2703883"/>
    <lineage>
        <taxon>Bacteria</taxon>
        <taxon>Pseudomonadati</taxon>
        <taxon>Pseudomonadota</taxon>
        <taxon>Betaproteobacteria</taxon>
        <taxon>Burkholderiales</taxon>
        <taxon>Oxalobacteraceae</taxon>
        <taxon>Telluria group</taxon>
        <taxon>Duganella</taxon>
    </lineage>
</organism>
<protein>
    <recommendedName>
        <fullName evidence="4">Glycosyltransferase RgtA/B/C/D-like domain-containing protein</fullName>
    </recommendedName>
</protein>